<keyword evidence="6 8" id="KW-1133">Transmembrane helix</keyword>
<dbReference type="InterPro" id="IPR002549">
    <property type="entry name" value="AI-2E-like"/>
</dbReference>
<keyword evidence="3" id="KW-0813">Transport</keyword>
<dbReference type="RefSeq" id="WP_249848491.1">
    <property type="nucleotide sequence ID" value="NZ_JAMGBD010000001.1"/>
</dbReference>
<feature type="transmembrane region" description="Helical" evidence="8">
    <location>
        <begin position="21"/>
        <end position="40"/>
    </location>
</feature>
<feature type="transmembrane region" description="Helical" evidence="8">
    <location>
        <begin position="46"/>
        <end position="68"/>
    </location>
</feature>
<proteinExistence type="inferred from homology"/>
<evidence type="ECO:0000256" key="2">
    <source>
        <dbReference type="ARBA" id="ARBA00009773"/>
    </source>
</evidence>
<dbReference type="PANTHER" id="PTHR21716">
    <property type="entry name" value="TRANSMEMBRANE PROTEIN"/>
    <property type="match status" value="1"/>
</dbReference>
<feature type="transmembrane region" description="Helical" evidence="8">
    <location>
        <begin position="294"/>
        <end position="316"/>
    </location>
</feature>
<keyword evidence="4" id="KW-1003">Cell membrane</keyword>
<evidence type="ECO:0000256" key="7">
    <source>
        <dbReference type="ARBA" id="ARBA00023136"/>
    </source>
</evidence>
<evidence type="ECO:0000256" key="8">
    <source>
        <dbReference type="SAM" id="Phobius"/>
    </source>
</evidence>
<protein>
    <submittedName>
        <fullName evidence="9">AI-2E family transporter</fullName>
    </submittedName>
</protein>
<reference evidence="9" key="1">
    <citation type="submission" date="2022-05" db="EMBL/GenBank/DDBJ databases">
        <authorList>
            <person name="Jo J.-H."/>
            <person name="Im W.-T."/>
        </authorList>
    </citation>
    <scope>NUCLEOTIDE SEQUENCE</scope>
    <source>
        <strain evidence="9">SE158</strain>
    </source>
</reference>
<accession>A0ABT0RNE0</accession>
<dbReference type="EMBL" id="JAMGBD010000001">
    <property type="protein sequence ID" value="MCL6684167.1"/>
    <property type="molecule type" value="Genomic_DNA"/>
</dbReference>
<evidence type="ECO:0000313" key="10">
    <source>
        <dbReference type="Proteomes" id="UP001165363"/>
    </source>
</evidence>
<comment type="caution">
    <text evidence="9">The sequence shown here is derived from an EMBL/GenBank/DDBJ whole genome shotgun (WGS) entry which is preliminary data.</text>
</comment>
<evidence type="ECO:0000256" key="1">
    <source>
        <dbReference type="ARBA" id="ARBA00004651"/>
    </source>
</evidence>
<feature type="transmembrane region" description="Helical" evidence="8">
    <location>
        <begin position="175"/>
        <end position="196"/>
    </location>
</feature>
<feature type="transmembrane region" description="Helical" evidence="8">
    <location>
        <begin position="80"/>
        <end position="105"/>
    </location>
</feature>
<evidence type="ECO:0000256" key="6">
    <source>
        <dbReference type="ARBA" id="ARBA00022989"/>
    </source>
</evidence>
<keyword evidence="7 8" id="KW-0472">Membrane</keyword>
<gene>
    <name evidence="9" type="ORF">LZ536_09680</name>
</gene>
<dbReference type="Pfam" id="PF01594">
    <property type="entry name" value="AI-2E_transport"/>
    <property type="match status" value="1"/>
</dbReference>
<dbReference type="PANTHER" id="PTHR21716:SF67">
    <property type="entry name" value="TRANSPORT PROTEIN YDIK-RELATED"/>
    <property type="match status" value="1"/>
</dbReference>
<evidence type="ECO:0000256" key="4">
    <source>
        <dbReference type="ARBA" id="ARBA00022475"/>
    </source>
</evidence>
<evidence type="ECO:0000313" key="9">
    <source>
        <dbReference type="EMBL" id="MCL6684167.1"/>
    </source>
</evidence>
<evidence type="ECO:0000256" key="3">
    <source>
        <dbReference type="ARBA" id="ARBA00022448"/>
    </source>
</evidence>
<name>A0ABT0RNE0_9SPHN</name>
<evidence type="ECO:0000256" key="5">
    <source>
        <dbReference type="ARBA" id="ARBA00022692"/>
    </source>
</evidence>
<feature type="transmembrane region" description="Helical" evidence="8">
    <location>
        <begin position="328"/>
        <end position="358"/>
    </location>
</feature>
<feature type="transmembrane region" description="Helical" evidence="8">
    <location>
        <begin position="231"/>
        <end position="254"/>
    </location>
</feature>
<feature type="transmembrane region" description="Helical" evidence="8">
    <location>
        <begin position="260"/>
        <end position="287"/>
    </location>
</feature>
<comment type="similarity">
    <text evidence="2">Belongs to the autoinducer-2 exporter (AI-2E) (TC 2.A.86) family.</text>
</comment>
<organism evidence="9 10">
    <name type="scientific">Sphingomonas alba</name>
    <dbReference type="NCBI Taxonomy" id="2908208"/>
    <lineage>
        <taxon>Bacteria</taxon>
        <taxon>Pseudomonadati</taxon>
        <taxon>Pseudomonadota</taxon>
        <taxon>Alphaproteobacteria</taxon>
        <taxon>Sphingomonadales</taxon>
        <taxon>Sphingomonadaceae</taxon>
        <taxon>Sphingomonas</taxon>
    </lineage>
</organism>
<dbReference type="Proteomes" id="UP001165363">
    <property type="component" value="Unassembled WGS sequence"/>
</dbReference>
<comment type="subcellular location">
    <subcellularLocation>
        <location evidence="1">Cell membrane</location>
        <topology evidence="1">Multi-pass membrane protein</topology>
    </subcellularLocation>
</comment>
<keyword evidence="5 8" id="KW-0812">Transmembrane</keyword>
<keyword evidence="10" id="KW-1185">Reference proteome</keyword>
<sequence length="370" mass="38809">MATAAAKSKATKVPDNATSKLTVGQLVELLLPLFLLALLITLCVQLLVPFVALLIWTTILAVCFYPLHKKLKAKGMKNKWSATLIGVVLSAFILVPTAIAAAGAASSVPALVSALQSGERQVRPPPERLHDLPLIGDKAYVVWQKASTDMPAFAKEYGPQIAAFTKWLVAQAGGLFVSVLAIVAAIIFAAIMLAYAERAREFMLRILSKITGSRANGEHYMDVIGATVRSVANGVIGVAFVQALLVGIGLFVIGMPGAGLLSILAMALGVVQVPVVLVTLPAIVWAFSVKATTVAIIFTIWEIIAGLSDAVLKPLLIGHGLEVPMPVILLGVIGGVMAYGLVGLFIGAVVLAVGWVLLMEWLGTPAKVKA</sequence>